<accession>A0ACD5IUK6</accession>
<gene>
    <name evidence="1" type="ORF">BS411_004805</name>
</gene>
<proteinExistence type="predicted"/>
<evidence type="ECO:0000313" key="2">
    <source>
        <dbReference type="Proteomes" id="UP000244623"/>
    </source>
</evidence>
<sequence length="47" mass="5274">MDSEKARHLTAGEIKEAKQLFKHSMSPEILFCQAVGTAKEMPESLRV</sequence>
<dbReference type="EMBL" id="CP187984">
    <property type="protein sequence ID" value="XSF55233.1"/>
    <property type="molecule type" value="Genomic_DNA"/>
</dbReference>
<dbReference type="Proteomes" id="UP000244623">
    <property type="component" value="Chromosome"/>
</dbReference>
<protein>
    <submittedName>
        <fullName evidence="1">Uncharacterized protein</fullName>
    </submittedName>
</protein>
<organism evidence="1 2">
    <name type="scientific">Cronobacter turicensis</name>
    <dbReference type="NCBI Taxonomy" id="413502"/>
    <lineage>
        <taxon>Bacteria</taxon>
        <taxon>Pseudomonadati</taxon>
        <taxon>Pseudomonadota</taxon>
        <taxon>Gammaproteobacteria</taxon>
        <taxon>Enterobacterales</taxon>
        <taxon>Enterobacteriaceae</taxon>
        <taxon>Cronobacter</taxon>
    </lineage>
</organism>
<name>A0ACD5IUK6_9ENTR</name>
<reference evidence="1" key="1">
    <citation type="submission" date="2025-05" db="EMBL/GenBank/DDBJ databases">
        <title>FDA Reference Genome datasets for Cronobacter.</title>
        <authorList>
            <person name="Gopinath G.R."/>
        </authorList>
    </citation>
    <scope>NUCLEOTIDE SEQUENCE</scope>
    <source>
        <strain evidence="1">MOD1-Sh41s</strain>
    </source>
</reference>
<evidence type="ECO:0000313" key="1">
    <source>
        <dbReference type="EMBL" id="XSF55233.1"/>
    </source>
</evidence>